<evidence type="ECO:0000259" key="23">
    <source>
        <dbReference type="PROSITE" id="PS50894"/>
    </source>
</evidence>
<dbReference type="EC" id="2.7.13.3" evidence="3"/>
<dbReference type="InterPro" id="IPR049870">
    <property type="entry name" value="BvgS-like_periplasmic1"/>
</dbReference>
<dbReference type="EMBL" id="NSDJ01000001">
    <property type="protein sequence ID" value="RKF70818.1"/>
    <property type="molecule type" value="Genomic_DNA"/>
</dbReference>
<dbReference type="InterPro" id="IPR036097">
    <property type="entry name" value="HisK_dim/P_sf"/>
</dbReference>
<reference evidence="24 25" key="1">
    <citation type="submission" date="2017-08" db="EMBL/GenBank/DDBJ databases">
        <title>Comparative genomics of bacteria isolated from necrotic lesions of AOD affected trees.</title>
        <authorList>
            <person name="Doonan J."/>
            <person name="Denman S."/>
            <person name="Mcdonald J.E."/>
        </authorList>
    </citation>
    <scope>NUCLEOTIDE SEQUENCE [LARGE SCALE GENOMIC DNA]</scope>
    <source>
        <strain evidence="24 25">CIP 105588</strain>
    </source>
</reference>
<dbReference type="SUPFAM" id="SSF47384">
    <property type="entry name" value="Homodimeric domain of signal transducing histidine kinase"/>
    <property type="match status" value="1"/>
</dbReference>
<evidence type="ECO:0000256" key="3">
    <source>
        <dbReference type="ARBA" id="ARBA00012438"/>
    </source>
</evidence>
<dbReference type="CDD" id="cd13705">
    <property type="entry name" value="PBP2_BvgS_D1"/>
    <property type="match status" value="1"/>
</dbReference>
<keyword evidence="10 24" id="KW-0418">Kinase</keyword>
<dbReference type="Gene3D" id="1.20.120.160">
    <property type="entry name" value="HPT domain"/>
    <property type="match status" value="1"/>
</dbReference>
<evidence type="ECO:0000256" key="17">
    <source>
        <dbReference type="SAM" id="Phobius"/>
    </source>
</evidence>
<dbReference type="InterPro" id="IPR005467">
    <property type="entry name" value="His_kinase_dom"/>
</dbReference>
<dbReference type="Gene3D" id="3.30.565.10">
    <property type="entry name" value="Histidine kinase-like ATPase, C-terminal domain"/>
    <property type="match status" value="1"/>
</dbReference>
<comment type="subcellular location">
    <subcellularLocation>
        <location evidence="2">Cell inner membrane</location>
        <topology evidence="2">Multi-pass membrane protein</topology>
    </subcellularLocation>
</comment>
<evidence type="ECO:0000256" key="1">
    <source>
        <dbReference type="ARBA" id="ARBA00000085"/>
    </source>
</evidence>
<feature type="chain" id="PRO_5047467786" description="histidine kinase" evidence="18">
    <location>
        <begin position="20"/>
        <end position="1200"/>
    </location>
</feature>
<accession>A0ABX9Q1Q4</accession>
<dbReference type="SUPFAM" id="SSF55874">
    <property type="entry name" value="ATPase domain of HSP90 chaperone/DNA topoisomerase II/histidine kinase"/>
    <property type="match status" value="1"/>
</dbReference>
<evidence type="ECO:0000259" key="19">
    <source>
        <dbReference type="PROSITE" id="PS50109"/>
    </source>
</evidence>
<feature type="domain" description="PAC" evidence="22">
    <location>
        <begin position="649"/>
        <end position="702"/>
    </location>
</feature>
<gene>
    <name evidence="24" type="ORF">CKQ54_21735</name>
</gene>
<protein>
    <recommendedName>
        <fullName evidence="3">histidine kinase</fullName>
        <ecNumber evidence="3">2.7.13.3</ecNumber>
    </recommendedName>
</protein>
<dbReference type="Gene3D" id="3.40.190.10">
    <property type="entry name" value="Periplasmic binding protein-like II"/>
    <property type="match status" value="4"/>
</dbReference>
<comment type="catalytic activity">
    <reaction evidence="1">
        <text>ATP + protein L-histidine = ADP + protein N-phospho-L-histidine.</text>
        <dbReference type="EC" id="2.7.13.3"/>
    </reaction>
</comment>
<keyword evidence="7" id="KW-0808">Transferase</keyword>
<evidence type="ECO:0000256" key="16">
    <source>
        <dbReference type="PROSITE-ProRule" id="PRU00169"/>
    </source>
</evidence>
<feature type="domain" description="Response regulatory" evidence="20">
    <location>
        <begin position="963"/>
        <end position="1082"/>
    </location>
</feature>
<evidence type="ECO:0000259" key="21">
    <source>
        <dbReference type="PROSITE" id="PS50112"/>
    </source>
</evidence>
<dbReference type="InterPro" id="IPR003661">
    <property type="entry name" value="HisK_dim/P_dom"/>
</dbReference>
<dbReference type="InterPro" id="IPR001789">
    <property type="entry name" value="Sig_transdc_resp-reg_receiver"/>
</dbReference>
<dbReference type="CDD" id="cd00082">
    <property type="entry name" value="HisKA"/>
    <property type="match status" value="1"/>
</dbReference>
<dbReference type="PROSITE" id="PS50113">
    <property type="entry name" value="PAC"/>
    <property type="match status" value="1"/>
</dbReference>
<dbReference type="InterPro" id="IPR035965">
    <property type="entry name" value="PAS-like_dom_sf"/>
</dbReference>
<dbReference type="Gene3D" id="1.10.287.130">
    <property type="match status" value="1"/>
</dbReference>
<dbReference type="Pfam" id="PF01627">
    <property type="entry name" value="Hpt"/>
    <property type="match status" value="1"/>
</dbReference>
<evidence type="ECO:0000313" key="24">
    <source>
        <dbReference type="EMBL" id="RKF70818.1"/>
    </source>
</evidence>
<evidence type="ECO:0000256" key="7">
    <source>
        <dbReference type="ARBA" id="ARBA00022679"/>
    </source>
</evidence>
<keyword evidence="4" id="KW-1003">Cell membrane</keyword>
<evidence type="ECO:0000256" key="14">
    <source>
        <dbReference type="ARBA" id="ARBA00023136"/>
    </source>
</evidence>
<name>A0ABX9Q1Q4_9GAMM</name>
<dbReference type="SMART" id="SM00448">
    <property type="entry name" value="REC"/>
    <property type="match status" value="1"/>
</dbReference>
<feature type="modified residue" description="Phosphohistidine" evidence="15">
    <location>
        <position position="1146"/>
    </location>
</feature>
<dbReference type="SUPFAM" id="SSF52172">
    <property type="entry name" value="CheY-like"/>
    <property type="match status" value="1"/>
</dbReference>
<evidence type="ECO:0000256" key="6">
    <source>
        <dbReference type="ARBA" id="ARBA00022553"/>
    </source>
</evidence>
<evidence type="ECO:0000256" key="15">
    <source>
        <dbReference type="PROSITE-ProRule" id="PRU00110"/>
    </source>
</evidence>
<dbReference type="InterPro" id="IPR008207">
    <property type="entry name" value="Sig_transdc_His_kin_Hpt_dom"/>
</dbReference>
<keyword evidence="9 18" id="KW-0732">Signal</keyword>
<dbReference type="PANTHER" id="PTHR43047">
    <property type="entry name" value="TWO-COMPONENT HISTIDINE PROTEIN KINASE"/>
    <property type="match status" value="1"/>
</dbReference>
<evidence type="ECO:0000256" key="13">
    <source>
        <dbReference type="ARBA" id="ARBA00023012"/>
    </source>
</evidence>
<evidence type="ECO:0000256" key="12">
    <source>
        <dbReference type="ARBA" id="ARBA00022989"/>
    </source>
</evidence>
<dbReference type="RefSeq" id="WP_120163760.1">
    <property type="nucleotide sequence ID" value="NZ_RAHI01000031.1"/>
</dbReference>
<dbReference type="PRINTS" id="PR00344">
    <property type="entry name" value="BCTRLSENSOR"/>
</dbReference>
<dbReference type="SUPFAM" id="SSF47226">
    <property type="entry name" value="Histidine-containing phosphotransfer domain, HPT domain"/>
    <property type="match status" value="1"/>
</dbReference>
<dbReference type="SMART" id="SM00387">
    <property type="entry name" value="HATPase_c"/>
    <property type="match status" value="1"/>
</dbReference>
<evidence type="ECO:0000256" key="11">
    <source>
        <dbReference type="ARBA" id="ARBA00022840"/>
    </source>
</evidence>
<dbReference type="PROSITE" id="PS50112">
    <property type="entry name" value="PAS"/>
    <property type="match status" value="1"/>
</dbReference>
<evidence type="ECO:0000313" key="25">
    <source>
        <dbReference type="Proteomes" id="UP000284853"/>
    </source>
</evidence>
<keyword evidence="11" id="KW-0547">Nucleotide-binding</keyword>
<evidence type="ECO:0000256" key="8">
    <source>
        <dbReference type="ARBA" id="ARBA00022692"/>
    </source>
</evidence>
<feature type="transmembrane region" description="Helical" evidence="17">
    <location>
        <begin position="534"/>
        <end position="554"/>
    </location>
</feature>
<dbReference type="GO" id="GO:0016301">
    <property type="term" value="F:kinase activity"/>
    <property type="evidence" value="ECO:0007669"/>
    <property type="project" value="UniProtKB-KW"/>
</dbReference>
<evidence type="ECO:0000256" key="2">
    <source>
        <dbReference type="ARBA" id="ARBA00004429"/>
    </source>
</evidence>
<dbReference type="CDD" id="cd00130">
    <property type="entry name" value="PAS"/>
    <property type="match status" value="1"/>
</dbReference>
<keyword evidence="6 16" id="KW-0597">Phosphoprotein</keyword>
<dbReference type="InterPro" id="IPR013767">
    <property type="entry name" value="PAS_fold"/>
</dbReference>
<keyword evidence="25" id="KW-1185">Reference proteome</keyword>
<dbReference type="CDD" id="cd17546">
    <property type="entry name" value="REC_hyHK_CKI1_RcsC-like"/>
    <property type="match status" value="1"/>
</dbReference>
<dbReference type="PROSITE" id="PS50110">
    <property type="entry name" value="RESPONSE_REGULATORY"/>
    <property type="match status" value="1"/>
</dbReference>
<dbReference type="PROSITE" id="PS50894">
    <property type="entry name" value="HPT"/>
    <property type="match status" value="1"/>
</dbReference>
<evidence type="ECO:0000256" key="10">
    <source>
        <dbReference type="ARBA" id="ARBA00022777"/>
    </source>
</evidence>
<dbReference type="InterPro" id="IPR000014">
    <property type="entry name" value="PAS"/>
</dbReference>
<dbReference type="Pfam" id="PF00497">
    <property type="entry name" value="SBP_bac_3"/>
    <property type="match status" value="2"/>
</dbReference>
<dbReference type="InterPro" id="IPR001638">
    <property type="entry name" value="Solute-binding_3/MltF_N"/>
</dbReference>
<feature type="domain" description="PAS" evidence="21">
    <location>
        <begin position="572"/>
        <end position="622"/>
    </location>
</feature>
<dbReference type="InterPro" id="IPR036641">
    <property type="entry name" value="HPT_dom_sf"/>
</dbReference>
<dbReference type="Pfam" id="PF00512">
    <property type="entry name" value="HisKA"/>
    <property type="match status" value="1"/>
</dbReference>
<dbReference type="SMART" id="SM00388">
    <property type="entry name" value="HisKA"/>
    <property type="match status" value="1"/>
</dbReference>
<dbReference type="Pfam" id="PF00072">
    <property type="entry name" value="Response_reg"/>
    <property type="match status" value="1"/>
</dbReference>
<dbReference type="PROSITE" id="PS50109">
    <property type="entry name" value="HIS_KIN"/>
    <property type="match status" value="1"/>
</dbReference>
<proteinExistence type="predicted"/>
<dbReference type="Gene3D" id="3.30.450.20">
    <property type="entry name" value="PAS domain"/>
    <property type="match status" value="1"/>
</dbReference>
<dbReference type="CDD" id="cd16922">
    <property type="entry name" value="HATPase_EvgS-ArcB-TorS-like"/>
    <property type="match status" value="1"/>
</dbReference>
<comment type="caution">
    <text evidence="24">The sequence shown here is derived from an EMBL/GenBank/DDBJ whole genome shotgun (WGS) entry which is preliminary data.</text>
</comment>
<feature type="modified residue" description="4-aspartylphosphate" evidence="16">
    <location>
        <position position="1012"/>
    </location>
</feature>
<dbReference type="Pfam" id="PF02518">
    <property type="entry name" value="HATPase_c"/>
    <property type="match status" value="1"/>
</dbReference>
<evidence type="ECO:0000256" key="9">
    <source>
        <dbReference type="ARBA" id="ARBA00022729"/>
    </source>
</evidence>
<dbReference type="InterPro" id="IPR036890">
    <property type="entry name" value="HATPase_C_sf"/>
</dbReference>
<dbReference type="Pfam" id="PF00989">
    <property type="entry name" value="PAS"/>
    <property type="match status" value="1"/>
</dbReference>
<evidence type="ECO:0000256" key="5">
    <source>
        <dbReference type="ARBA" id="ARBA00022519"/>
    </source>
</evidence>
<evidence type="ECO:0000256" key="18">
    <source>
        <dbReference type="SAM" id="SignalP"/>
    </source>
</evidence>
<keyword evidence="14 17" id="KW-0472">Membrane</keyword>
<evidence type="ECO:0000256" key="4">
    <source>
        <dbReference type="ARBA" id="ARBA00022475"/>
    </source>
</evidence>
<dbReference type="SUPFAM" id="SSF53850">
    <property type="entry name" value="Periplasmic binding protein-like II"/>
    <property type="match status" value="2"/>
</dbReference>
<dbReference type="InterPro" id="IPR000700">
    <property type="entry name" value="PAS-assoc_C"/>
</dbReference>
<dbReference type="CDD" id="cd00088">
    <property type="entry name" value="HPT"/>
    <property type="match status" value="1"/>
</dbReference>
<keyword evidence="5" id="KW-0997">Cell inner membrane</keyword>
<evidence type="ECO:0000259" key="22">
    <source>
        <dbReference type="PROSITE" id="PS50113"/>
    </source>
</evidence>
<dbReference type="Proteomes" id="UP000284853">
    <property type="component" value="Unassembled WGS sequence"/>
</dbReference>
<evidence type="ECO:0000259" key="20">
    <source>
        <dbReference type="PROSITE" id="PS50110"/>
    </source>
</evidence>
<dbReference type="InterPro" id="IPR003594">
    <property type="entry name" value="HATPase_dom"/>
</dbReference>
<dbReference type="InterPro" id="IPR004358">
    <property type="entry name" value="Sig_transdc_His_kin-like_C"/>
</dbReference>
<feature type="domain" description="HPt" evidence="23">
    <location>
        <begin position="1107"/>
        <end position="1200"/>
    </location>
</feature>
<keyword evidence="8 17" id="KW-0812">Transmembrane</keyword>
<sequence>MRLLGWLILSVLLCTQAMAAAVYTATLHGQYKGPAPVVSLSSAQQKWLQQKGQLTMGITEPGYPPFDIINFENDYIGITADYASLISTALHLPVTVKVFGSRQEAMAALARNELDFLGTSNGFDQIDKNLVLSEAYAEDNPVFARRSDIPVRHSENLNGVSVAMVYNYLPSQWILEAYPDIKLKMYPSNFSAMGSVSFGQNDLFLGDNISAEFLSGRRVFNNITIERRATLPKTQFAFALNHENKTLLSLLNAVIQAVTPEQRQKILNHWGVKPQMIDKDNTVLFDEKELAWRDNHRVLRVALEDTNEPYSFFAAGGEPYGINADVLKEVAKISGFRLVWHKVGNGAQARELLEHGDVDLAVSVTDNLQPPPPGIRYSPTFYRDSYVVSSRLDSNINIDDIGDKPLRVAVVDKDPILKVIKNEYPQMVPVINEDAIAAFRMLRAKKVDIVVVSLAESVFMIDNFYKNRFKIDSVFTNQSLRLSIAMADNRPELLAIITKALSSIPPARMSELGNHWRGQTVIERNFWNKERQQLLYGLLLLVVFLIILLGWVYWLRNLIKQRDKAESKLNDQLTFMRDLIDGTPLPIYVRDCNGKLLLCNTSYYQQLNIPENTVLGKTVFDMQNVQDMNGGWAEELEETYLQVIETGESIISDRILRLAQNDYRIIHHWIMPYRTGKGEIIGVIGGWYDISERHKSMERLQTDKDQAVQASEAKSTFLTTMSHEIRTPMNVIIGMLELAVKKADAGIVDKYSLNIASGEAQGLLALIGDILDIERAESGYLSLNLQPENIGQLISSLCRLFEALARRKGLEFSLDIAGTLDYGVLIDPLRFKQIISNLLSNALKFTEQGKITVSAAAHVESAERLRLTITITDTGIGISNEDCQKLFSRFSRASNNKLSSQQSSGLGLLICKTLSEMMGGTLTLKSQPGQGTSAVVILPLQRSALPQSESLPATVTDIQASRRVLIVDDYAANREVLTFQLNSLGHHVTAAADGSEGLAAWRRGDVDFVITDCSMPVMDGYELTRRIRQEESTQNRLPVKIIGLTANAVNEERQKCLDAGMDKCLFKPVTLAMLAALFETQIEPEDVPSDDENEVDLSGLVALTNNDPGKLHPLLQTFISGIQQDTQQLQGASASGDSQTLAAIAHRIRGGAEMINAQAVIDACDTLEIVSENEENCDDAVSELLAALETLSARLKRHMS</sequence>
<organism evidence="24 25">
    <name type="scientific">Rahnella variigena</name>
    <dbReference type="NCBI Taxonomy" id="574964"/>
    <lineage>
        <taxon>Bacteria</taxon>
        <taxon>Pseudomonadati</taxon>
        <taxon>Pseudomonadota</taxon>
        <taxon>Gammaproteobacteria</taxon>
        <taxon>Enterobacterales</taxon>
        <taxon>Yersiniaceae</taxon>
        <taxon>Rahnella</taxon>
    </lineage>
</organism>
<keyword evidence="11" id="KW-0067">ATP-binding</keyword>
<dbReference type="Gene3D" id="3.40.50.2300">
    <property type="match status" value="1"/>
</dbReference>
<feature type="domain" description="Histidine kinase" evidence="19">
    <location>
        <begin position="720"/>
        <end position="942"/>
    </location>
</feature>
<keyword evidence="13" id="KW-0902">Two-component regulatory system</keyword>
<dbReference type="SMART" id="SM00062">
    <property type="entry name" value="PBPb"/>
    <property type="match status" value="2"/>
</dbReference>
<feature type="signal peptide" evidence="18">
    <location>
        <begin position="1"/>
        <end position="19"/>
    </location>
</feature>
<dbReference type="PANTHER" id="PTHR43047:SF72">
    <property type="entry name" value="OSMOSENSING HISTIDINE PROTEIN KINASE SLN1"/>
    <property type="match status" value="1"/>
</dbReference>
<dbReference type="SMART" id="SM00091">
    <property type="entry name" value="PAS"/>
    <property type="match status" value="1"/>
</dbReference>
<keyword evidence="12 17" id="KW-1133">Transmembrane helix</keyword>
<dbReference type="SUPFAM" id="SSF55785">
    <property type="entry name" value="PYP-like sensor domain (PAS domain)"/>
    <property type="match status" value="1"/>
</dbReference>
<dbReference type="InterPro" id="IPR011006">
    <property type="entry name" value="CheY-like_superfamily"/>
</dbReference>